<keyword evidence="2" id="KW-0238">DNA-binding</keyword>
<dbReference type="InterPro" id="IPR036390">
    <property type="entry name" value="WH_DNA-bd_sf"/>
</dbReference>
<organism evidence="5 6">
    <name type="scientific">Chitinophaga flava</name>
    <dbReference type="NCBI Taxonomy" id="2259036"/>
    <lineage>
        <taxon>Bacteria</taxon>
        <taxon>Pseudomonadati</taxon>
        <taxon>Bacteroidota</taxon>
        <taxon>Chitinophagia</taxon>
        <taxon>Chitinophagales</taxon>
        <taxon>Chitinophagaceae</taxon>
        <taxon>Chitinophaga</taxon>
    </lineage>
</organism>
<accession>A0A365XZT3</accession>
<evidence type="ECO:0000256" key="2">
    <source>
        <dbReference type="ARBA" id="ARBA00023125"/>
    </source>
</evidence>
<dbReference type="InterPro" id="IPR002577">
    <property type="entry name" value="HTH_HxlR"/>
</dbReference>
<dbReference type="SUPFAM" id="SSF46785">
    <property type="entry name" value="Winged helix' DNA-binding domain"/>
    <property type="match status" value="1"/>
</dbReference>
<evidence type="ECO:0000259" key="4">
    <source>
        <dbReference type="PROSITE" id="PS51118"/>
    </source>
</evidence>
<dbReference type="RefSeq" id="WP_113614445.1">
    <property type="nucleotide sequence ID" value="NZ_QFFJ01000001.1"/>
</dbReference>
<dbReference type="Gene3D" id="1.10.10.10">
    <property type="entry name" value="Winged helix-like DNA-binding domain superfamily/Winged helix DNA-binding domain"/>
    <property type="match status" value="1"/>
</dbReference>
<name>A0A365XZT3_9BACT</name>
<dbReference type="AlphaFoldDB" id="A0A365XZT3"/>
<keyword evidence="1" id="KW-0805">Transcription regulation</keyword>
<evidence type="ECO:0000313" key="6">
    <source>
        <dbReference type="Proteomes" id="UP000253410"/>
    </source>
</evidence>
<reference evidence="5 6" key="1">
    <citation type="submission" date="2018-05" db="EMBL/GenBank/DDBJ databases">
        <title>Chitinophaga sp. K3CV102501T nov., isolated from isolated from a monsoon evergreen broad-leaved forest soil.</title>
        <authorList>
            <person name="Lv Y."/>
        </authorList>
    </citation>
    <scope>NUCLEOTIDE SEQUENCE [LARGE SCALE GENOMIC DNA]</scope>
    <source>
        <strain evidence="5 6">GDMCC 1.1325</strain>
    </source>
</reference>
<keyword evidence="6" id="KW-1185">Reference proteome</keyword>
<dbReference type="EMBL" id="QFFJ01000001">
    <property type="protein sequence ID" value="RBL91843.1"/>
    <property type="molecule type" value="Genomic_DNA"/>
</dbReference>
<evidence type="ECO:0000256" key="3">
    <source>
        <dbReference type="ARBA" id="ARBA00023163"/>
    </source>
</evidence>
<keyword evidence="3" id="KW-0804">Transcription</keyword>
<protein>
    <submittedName>
        <fullName evidence="5">Transcriptional regulator</fullName>
    </submittedName>
</protein>
<dbReference type="Proteomes" id="UP000253410">
    <property type="component" value="Unassembled WGS sequence"/>
</dbReference>
<feature type="domain" description="HTH hxlR-type" evidence="4">
    <location>
        <begin position="11"/>
        <end position="117"/>
    </location>
</feature>
<evidence type="ECO:0000313" key="5">
    <source>
        <dbReference type="EMBL" id="RBL91843.1"/>
    </source>
</evidence>
<proteinExistence type="predicted"/>
<dbReference type="GO" id="GO:0003677">
    <property type="term" value="F:DNA binding"/>
    <property type="evidence" value="ECO:0007669"/>
    <property type="project" value="UniProtKB-KW"/>
</dbReference>
<dbReference type="InterPro" id="IPR036388">
    <property type="entry name" value="WH-like_DNA-bd_sf"/>
</dbReference>
<sequence>MKTLISQPAQCDYKGKVKALHDAMDILQGKWNVLIIATLCCLGPKRFTELQRHLQGIGAKMLTRQLQILEMNQLVKRTVCRTKPVTVQYEITPYGKSLETIVLSIMDWGQQHRKHIMKTTPALSS</sequence>
<dbReference type="Pfam" id="PF01638">
    <property type="entry name" value="HxlR"/>
    <property type="match status" value="1"/>
</dbReference>
<evidence type="ECO:0000256" key="1">
    <source>
        <dbReference type="ARBA" id="ARBA00023015"/>
    </source>
</evidence>
<gene>
    <name evidence="5" type="ORF">DF182_04365</name>
</gene>
<dbReference type="PANTHER" id="PTHR33204">
    <property type="entry name" value="TRANSCRIPTIONAL REGULATOR, MARR FAMILY"/>
    <property type="match status" value="1"/>
</dbReference>
<dbReference type="PROSITE" id="PS51118">
    <property type="entry name" value="HTH_HXLR"/>
    <property type="match status" value="1"/>
</dbReference>
<dbReference type="PANTHER" id="PTHR33204:SF18">
    <property type="entry name" value="TRANSCRIPTIONAL REGULATORY PROTEIN"/>
    <property type="match status" value="1"/>
</dbReference>
<comment type="caution">
    <text evidence="5">The sequence shown here is derived from an EMBL/GenBank/DDBJ whole genome shotgun (WGS) entry which is preliminary data.</text>
</comment>
<dbReference type="OrthoDB" id="2619345at2"/>